<protein>
    <recommendedName>
        <fullName evidence="1">MalT-like winged helix domain-containing protein</fullName>
    </recommendedName>
</protein>
<dbReference type="EMBL" id="AP025516">
    <property type="protein sequence ID" value="BDD88079.1"/>
    <property type="molecule type" value="Genomic_DNA"/>
</dbReference>
<dbReference type="InterPro" id="IPR016032">
    <property type="entry name" value="Sig_transdc_resp-reg_C-effctor"/>
</dbReference>
<sequence length="1098" mass="123606">MTFAPNPLLCLIPSNKFCPPRLNWSQSLPRHELIHKHVSQPLNAPVHIVIEAQAGQGKTTLAKQYLEYSGHAFVWYQIGAEDQDPSLLLSALQLALLRLSPAASNDFSPRGLIDSSLGDPESWQQEINMMLNLISPHINCDTFLVFDDLHVLDDAPRSRAILDYLIDTAPHQLHFIFTSRQPLQLQAKVLRNSPHLLYLDTDDLAMSPAEVEALYDCLLQTTISRAEAVHICRLTNGWIMGIVLAEHPFIRHRGAWFRNQSGPDSPHASLPFRDDYLARYFEDEVFSNIPEALRTTLYKLSFLDDIEVDLAQQFTTLDDLEDHLHELADKNFFVYRLDENGRTFRFHQLFREFLQACGRKLLSSNTIAAIQRQAANYYLANNRLSLALRAMHDNDDFAAMEAVLCHQGIQLLSPGRRTRIISAIRTLSAERTQTYPWITFCRGLAVFETDPGQALPIFQTCQTLFAAREDQHGELLARCRILNHQVLISGDYRLASPLLAETRTLFDRVHAQLPRETAIIAAQCLSSGYALCCGDLATAHRYGQWAAERAAGLNNENLIATARFALSCIALLSGNHRTVSSEIEKAFPFSCNASIGFGIRMALQIVQLTELSITGQDAALAYHRQDHLARSEIGGWRQDIMTAYLELYSAISLIGRGQHEPACARLNRGLHLAAVNNSNHLTSLFLQYRALAEALLGNRANALNDLHAAETAREKAGGPFFQSCQQIIGGATLALLGRYQEAVEKLLPTRTAEGGEATARTAACGLGYLAFIEHHLNHPTPMRTYLEEWLAEVSRSGYRCFWGFLPEVTGSLIDLAQEMKVEPVTAAHLARRLNRCHTATEGTIPLLDIKILGTCSLAVGAAHSCDLQDLTTHQRELFGQLISTPQQKISQEQVQLIFWPDSPPDKARKSFDTLMTRLRKTMSERLSIPARNYITVEKGYVRLINATIDAQQFLRKARHGLKQAEHDLWWQAGTLFAAALSYWTEFRPLQVFASDQAQSFQDELVAVLRSICLVWSQKLIALERDQEALNLLERTRRILLTDEDTVSLRYRLFLKLNNPLQAREVLQTYYRELVQIGWSEQEAEDLAATVAARPIRLT</sequence>
<proteinExistence type="predicted"/>
<gene>
    <name evidence="2" type="ORF">DPPLL_24440</name>
</gene>
<dbReference type="SUPFAM" id="SSF46894">
    <property type="entry name" value="C-terminal effector domain of the bipartite response regulators"/>
    <property type="match status" value="1"/>
</dbReference>
<dbReference type="InterPro" id="IPR059106">
    <property type="entry name" value="WHD_MalT"/>
</dbReference>
<feature type="domain" description="MalT-like winged helix" evidence="1">
    <location>
        <begin position="283"/>
        <end position="356"/>
    </location>
</feature>
<dbReference type="InterPro" id="IPR027417">
    <property type="entry name" value="P-loop_NTPase"/>
</dbReference>
<dbReference type="Gene3D" id="1.10.10.10">
    <property type="entry name" value="Winged helix-like DNA-binding domain superfamily/Winged helix DNA-binding domain"/>
    <property type="match status" value="1"/>
</dbReference>
<organism evidence="2 3">
    <name type="scientific">Desulfofustis limnaeus</name>
    <dbReference type="NCBI Taxonomy" id="2740163"/>
    <lineage>
        <taxon>Bacteria</taxon>
        <taxon>Pseudomonadati</taxon>
        <taxon>Thermodesulfobacteriota</taxon>
        <taxon>Desulfobulbia</taxon>
        <taxon>Desulfobulbales</taxon>
        <taxon>Desulfocapsaceae</taxon>
        <taxon>Desulfofustis</taxon>
    </lineage>
</organism>
<dbReference type="PANTHER" id="PTHR35807">
    <property type="entry name" value="TRANSCRIPTIONAL REGULATOR REDD-RELATED"/>
    <property type="match status" value="1"/>
</dbReference>
<evidence type="ECO:0000313" key="3">
    <source>
        <dbReference type="Proteomes" id="UP000830055"/>
    </source>
</evidence>
<reference evidence="2 3" key="1">
    <citation type="submission" date="2022-01" db="EMBL/GenBank/DDBJ databases">
        <title>Desulfofustis limnae sp. nov., a novel mesophilic sulfate-reducing bacterium isolated from marsh soil.</title>
        <authorList>
            <person name="Watanabe M."/>
            <person name="Takahashi A."/>
            <person name="Kojima H."/>
            <person name="Fukui M."/>
        </authorList>
    </citation>
    <scope>NUCLEOTIDE SEQUENCE [LARGE SCALE GENOMIC DNA]</scope>
    <source>
        <strain evidence="2 3">PPLL</strain>
    </source>
</reference>
<accession>A0ABN6M9T4</accession>
<keyword evidence="3" id="KW-1185">Reference proteome</keyword>
<dbReference type="SUPFAM" id="SSF52540">
    <property type="entry name" value="P-loop containing nucleoside triphosphate hydrolases"/>
    <property type="match status" value="1"/>
</dbReference>
<dbReference type="Gene3D" id="3.40.50.300">
    <property type="entry name" value="P-loop containing nucleotide triphosphate hydrolases"/>
    <property type="match status" value="1"/>
</dbReference>
<dbReference type="Proteomes" id="UP000830055">
    <property type="component" value="Chromosome"/>
</dbReference>
<dbReference type="RefSeq" id="WP_284151469.1">
    <property type="nucleotide sequence ID" value="NZ_AP025516.1"/>
</dbReference>
<evidence type="ECO:0000259" key="1">
    <source>
        <dbReference type="Pfam" id="PF25873"/>
    </source>
</evidence>
<dbReference type="Pfam" id="PF25873">
    <property type="entry name" value="WHD_MalT"/>
    <property type="match status" value="1"/>
</dbReference>
<evidence type="ECO:0000313" key="2">
    <source>
        <dbReference type="EMBL" id="BDD88079.1"/>
    </source>
</evidence>
<dbReference type="InterPro" id="IPR036388">
    <property type="entry name" value="WH-like_DNA-bd_sf"/>
</dbReference>
<name>A0ABN6M9T4_9BACT</name>
<dbReference type="PANTHER" id="PTHR35807:SF1">
    <property type="entry name" value="TRANSCRIPTIONAL REGULATOR REDD"/>
    <property type="match status" value="1"/>
</dbReference>
<dbReference type="InterPro" id="IPR051677">
    <property type="entry name" value="AfsR-DnrI-RedD_regulator"/>
</dbReference>